<dbReference type="GO" id="GO:0020037">
    <property type="term" value="F:heme binding"/>
    <property type="evidence" value="ECO:0007669"/>
    <property type="project" value="InterPro"/>
</dbReference>
<organism evidence="14">
    <name type="scientific">hydrothermal vent metagenome</name>
    <dbReference type="NCBI Taxonomy" id="652676"/>
    <lineage>
        <taxon>unclassified sequences</taxon>
        <taxon>metagenomes</taxon>
        <taxon>ecological metagenomes</taxon>
    </lineage>
</organism>
<evidence type="ECO:0000256" key="4">
    <source>
        <dbReference type="ARBA" id="ARBA00022448"/>
    </source>
</evidence>
<dbReference type="InterPro" id="IPR003321">
    <property type="entry name" value="Cyt_c552"/>
</dbReference>
<accession>A0A3B1E177</accession>
<comment type="catalytic activity">
    <reaction evidence="13">
        <text>6 Fe(III)-[cytochrome c] + NH4(+) + 2 H2O = 6 Fe(II)-[cytochrome c] + nitrite + 8 H(+)</text>
        <dbReference type="Rhea" id="RHEA:13089"/>
        <dbReference type="Rhea" id="RHEA-COMP:10350"/>
        <dbReference type="Rhea" id="RHEA-COMP:14399"/>
        <dbReference type="ChEBI" id="CHEBI:15377"/>
        <dbReference type="ChEBI" id="CHEBI:15378"/>
        <dbReference type="ChEBI" id="CHEBI:16301"/>
        <dbReference type="ChEBI" id="CHEBI:28938"/>
        <dbReference type="ChEBI" id="CHEBI:29033"/>
        <dbReference type="ChEBI" id="CHEBI:29034"/>
        <dbReference type="EC" id="1.7.2.2"/>
    </reaction>
</comment>
<keyword evidence="10" id="KW-0249">Electron transport</keyword>
<protein>
    <recommendedName>
        <fullName evidence="3">nitrite reductase (cytochrome; ammonia-forming)</fullName>
        <ecNumber evidence="3">1.7.2.2</ecNumber>
    </recommendedName>
</protein>
<dbReference type="InterPro" id="IPR036280">
    <property type="entry name" value="Multihaem_cyt_sf"/>
</dbReference>
<gene>
    <name evidence="14" type="ORF">MNBD_UNCLBAC01-821</name>
</gene>
<dbReference type="PANTHER" id="PTHR30633">
    <property type="entry name" value="CYTOCHROME C-552 RESPIRATORY NITRITE REDUCTASE"/>
    <property type="match status" value="1"/>
</dbReference>
<keyword evidence="4" id="KW-0813">Transport</keyword>
<evidence type="ECO:0000256" key="9">
    <source>
        <dbReference type="ARBA" id="ARBA00022837"/>
    </source>
</evidence>
<proteinExistence type="inferred from homology"/>
<keyword evidence="5" id="KW-0349">Heme</keyword>
<evidence type="ECO:0000256" key="2">
    <source>
        <dbReference type="ARBA" id="ARBA00009288"/>
    </source>
</evidence>
<dbReference type="CDD" id="cd00548">
    <property type="entry name" value="NrfA-like"/>
    <property type="match status" value="1"/>
</dbReference>
<evidence type="ECO:0000256" key="6">
    <source>
        <dbReference type="ARBA" id="ARBA00022723"/>
    </source>
</evidence>
<dbReference type="AlphaFoldDB" id="A0A3B1E177"/>
<evidence type="ECO:0000256" key="3">
    <source>
        <dbReference type="ARBA" id="ARBA00011887"/>
    </source>
</evidence>
<keyword evidence="11 14" id="KW-0560">Oxidoreductase</keyword>
<keyword evidence="9" id="KW-0106">Calcium</keyword>
<evidence type="ECO:0000256" key="10">
    <source>
        <dbReference type="ARBA" id="ARBA00022982"/>
    </source>
</evidence>
<keyword evidence="6" id="KW-0479">Metal-binding</keyword>
<dbReference type="GO" id="GO:0030288">
    <property type="term" value="C:outer membrane-bounded periplasmic space"/>
    <property type="evidence" value="ECO:0007669"/>
    <property type="project" value="TreeGrafter"/>
</dbReference>
<dbReference type="GO" id="GO:0019645">
    <property type="term" value="P:anaerobic electron transport chain"/>
    <property type="evidence" value="ECO:0007669"/>
    <property type="project" value="TreeGrafter"/>
</dbReference>
<evidence type="ECO:0000256" key="12">
    <source>
        <dbReference type="ARBA" id="ARBA00023004"/>
    </source>
</evidence>
<sequence length="502" mass="57151">MNKYKLLLVGSLVAVGVMVLLATSINQRRAEKVVINTSPVVKEKGVESKNEEWAKRYPRQYDSWKKTRKNDNIQDMLKEKPQLAILWAGYGFAKDYNAPRGHAYALQSNQNTLRTGAPLDKKSGPMPTACWTCKSPDVARLFDEVGEMEYYTGKWAKYGNEVVNSIGCADCHDSKTANLKLTRPYLKKGLQDLGVKVENVTHQEMKSLVCAQCHSEYYFKKTEWTDAKGKKKIAKVVTFPWAEGLKAEDMEKYYDSINFKDWTHKISKAPMLKAQHPGYEISQTGIHAQRGVSCTDCHMPYKREGSIKFSDHYIKNPLDNMANSCMNCHRQSESELKDIVNRKFERKEQLMEIAMDNLAKAHLEAGKAWELGATEADMKEILQNIRHGQWKWDYAIASHGSFFHAPEETLRLLAVANETAQNVRLKLVRVLAKYGAIDYIAPDFSTKEKAQSLAGVPLQKLIKDKEQFKATLLKEWNKQAVKKGLLNMESRKGMSDNSSYSK</sequence>
<evidence type="ECO:0000256" key="8">
    <source>
        <dbReference type="ARBA" id="ARBA00022764"/>
    </source>
</evidence>
<dbReference type="Gene3D" id="1.10.1130.10">
    <property type="entry name" value="Flavocytochrome C3, Chain A"/>
    <property type="match status" value="1"/>
</dbReference>
<dbReference type="PANTHER" id="PTHR30633:SF0">
    <property type="entry name" value="CYTOCHROME C-552"/>
    <property type="match status" value="1"/>
</dbReference>
<evidence type="ECO:0000256" key="7">
    <source>
        <dbReference type="ARBA" id="ARBA00022729"/>
    </source>
</evidence>
<comment type="subcellular location">
    <subcellularLocation>
        <location evidence="1">Cell envelope</location>
    </subcellularLocation>
</comment>
<keyword evidence="12" id="KW-0408">Iron</keyword>
<dbReference type="GO" id="GO:0042279">
    <property type="term" value="F:nitrite reductase (cytochrome, ammonia-forming) activity"/>
    <property type="evidence" value="ECO:0007669"/>
    <property type="project" value="UniProtKB-EC"/>
</dbReference>
<dbReference type="NCBIfam" id="NF008339">
    <property type="entry name" value="PRK11125.1"/>
    <property type="match status" value="1"/>
</dbReference>
<dbReference type="GO" id="GO:0005509">
    <property type="term" value="F:calcium ion binding"/>
    <property type="evidence" value="ECO:0007669"/>
    <property type="project" value="InterPro"/>
</dbReference>
<dbReference type="EC" id="1.7.2.2" evidence="3"/>
<dbReference type="PIRSF" id="PIRSF000243">
    <property type="entry name" value="Cyt_c552"/>
    <property type="match status" value="1"/>
</dbReference>
<name>A0A3B1E177_9ZZZZ</name>
<evidence type="ECO:0000313" key="14">
    <source>
        <dbReference type="EMBL" id="VAX35397.1"/>
    </source>
</evidence>
<reference evidence="14" key="1">
    <citation type="submission" date="2018-06" db="EMBL/GenBank/DDBJ databases">
        <authorList>
            <person name="Zhirakovskaya E."/>
        </authorList>
    </citation>
    <scope>NUCLEOTIDE SEQUENCE</scope>
</reference>
<dbReference type="Gene3D" id="1.20.140.10">
    <property type="entry name" value="Butyryl-CoA Dehydrogenase, subunit A, domain 3"/>
    <property type="match status" value="1"/>
</dbReference>
<keyword evidence="7" id="KW-0732">Signal</keyword>
<dbReference type="EMBL" id="UOGJ01000050">
    <property type="protein sequence ID" value="VAX35397.1"/>
    <property type="molecule type" value="Genomic_DNA"/>
</dbReference>
<comment type="similarity">
    <text evidence="2">Belongs to the cytochrome c-552 family.</text>
</comment>
<dbReference type="HAMAP" id="MF_01182">
    <property type="entry name" value="Cytochrom_C552"/>
    <property type="match status" value="1"/>
</dbReference>
<dbReference type="SUPFAM" id="SSF48695">
    <property type="entry name" value="Multiheme cytochromes"/>
    <property type="match status" value="1"/>
</dbReference>
<dbReference type="Pfam" id="PF02335">
    <property type="entry name" value="Cytochrom_C552"/>
    <property type="match status" value="1"/>
</dbReference>
<evidence type="ECO:0000256" key="5">
    <source>
        <dbReference type="ARBA" id="ARBA00022617"/>
    </source>
</evidence>
<evidence type="ECO:0000256" key="11">
    <source>
        <dbReference type="ARBA" id="ARBA00023002"/>
    </source>
</evidence>
<evidence type="ECO:0000256" key="13">
    <source>
        <dbReference type="ARBA" id="ARBA00049131"/>
    </source>
</evidence>
<evidence type="ECO:0000256" key="1">
    <source>
        <dbReference type="ARBA" id="ARBA00004196"/>
    </source>
</evidence>
<keyword evidence="8" id="KW-0574">Periplasm</keyword>
<dbReference type="InterPro" id="IPR017570">
    <property type="entry name" value="Cyt_c_NO2Rdtase_formate-dep"/>
</dbReference>